<dbReference type="PANTHER" id="PTHR46290">
    <property type="entry name" value="DI-N-ACETYLCHITOBIASE"/>
    <property type="match status" value="1"/>
</dbReference>
<dbReference type="FunFam" id="3.10.50.10:FF:000006">
    <property type="entry name" value="Chitobiase, di-N-acetyl"/>
    <property type="match status" value="1"/>
</dbReference>
<dbReference type="GO" id="GO:0004568">
    <property type="term" value="F:chitinase activity"/>
    <property type="evidence" value="ECO:0007669"/>
    <property type="project" value="UniProtKB-ARBA"/>
</dbReference>
<dbReference type="FunFam" id="3.20.20.80:FF:000250">
    <property type="entry name" value="Probable di-N-acetylchitobiase 1"/>
    <property type="match status" value="1"/>
</dbReference>
<evidence type="ECO:0000313" key="13">
    <source>
        <dbReference type="EMBL" id="TRY82622.1"/>
    </source>
</evidence>
<dbReference type="Gene3D" id="3.10.50.10">
    <property type="match status" value="1"/>
</dbReference>
<evidence type="ECO:0000256" key="11">
    <source>
        <dbReference type="SAM" id="SignalP"/>
    </source>
</evidence>
<reference evidence="13" key="2">
    <citation type="submission" date="2019-04" db="EMBL/GenBank/DDBJ databases">
        <authorList>
            <person name="Kadobianskyi M."/>
            <person name="Schulze L."/>
            <person name="Schuelke M."/>
            <person name="Judkewitz B."/>
        </authorList>
    </citation>
    <scope>NUCLEOTIDE SEQUENCE</scope>
    <source>
        <strain evidence="13">Bolton</strain>
        <tissue evidence="13">Whole-body</tissue>
    </source>
</reference>
<name>A0A553PY55_9TELE</name>
<evidence type="ECO:0000256" key="9">
    <source>
        <dbReference type="ARBA" id="ARBA00074174"/>
    </source>
</evidence>
<dbReference type="CDD" id="cd02875">
    <property type="entry name" value="GH18_chitobiase"/>
    <property type="match status" value="1"/>
</dbReference>
<reference evidence="13 14" key="1">
    <citation type="journal article" date="2019" name="Sci. Data">
        <title>Hybrid genome assembly and annotation of Danionella translucida.</title>
        <authorList>
            <person name="Kadobianskyi M."/>
            <person name="Schulze L."/>
            <person name="Schuelke M."/>
            <person name="Judkewitz B."/>
        </authorList>
    </citation>
    <scope>NUCLEOTIDE SEQUENCE [LARGE SCALE GENOMIC DNA]</scope>
    <source>
        <strain evidence="13 14">Bolton</strain>
    </source>
</reference>
<sequence>MWRVGAVVLLSLCARVWSSVCPCEREELCQPIRTQPEFEVFVFDVGKKAWKFYDWTKVTTVAAFGAYDSELMCHAHSKGARLVLKGDVHLPDIVDADNRTAWIQRKVKLAKSQFMDGMNIDIEQAVETGSPEYYALTDLVKEASESFHTEIPGSQVSFDVAWSPKCIDKRCYDYVAIAKSCDLLFVMSYDEQSQIWGDCIAMANAPFNQTLTAYDQYITMNIEPNKLVMGVPWYGYDYTCLNHSKDEICTIPKVPFRGAPCSDASGKQIPYSIMMKQIQHSMSGRMWDEKQRAPFYNYKDAKGNVHQVWYDDPESIALKASYVAQRGLKGIGMWNGNLLDYSKDPVARKQTEDMWNALKPTGFIRESVPV</sequence>
<evidence type="ECO:0000259" key="12">
    <source>
        <dbReference type="PROSITE" id="PS51910"/>
    </source>
</evidence>
<dbReference type="SUPFAM" id="SSF51445">
    <property type="entry name" value="(Trans)glycosidases"/>
    <property type="match status" value="1"/>
</dbReference>
<keyword evidence="3 11" id="KW-0732">Signal</keyword>
<dbReference type="EMBL" id="SRMA01026544">
    <property type="protein sequence ID" value="TRY82624.1"/>
    <property type="molecule type" value="Genomic_DNA"/>
</dbReference>
<dbReference type="GO" id="GO:0006032">
    <property type="term" value="P:chitin catabolic process"/>
    <property type="evidence" value="ECO:0007669"/>
    <property type="project" value="UniProtKB-ARBA"/>
</dbReference>
<comment type="function">
    <text evidence="8">Involved in the degradation of asparagine-linked glycoproteins. Hydrolyze of N-acetyl-beta-D-glucosamine (1-4)N-acetylglucosamine chitobiose core from the reducing end of the bond, it requires prior cleavage by glycosylasparaginase.</text>
</comment>
<keyword evidence="4" id="KW-0378">Hydrolase</keyword>
<dbReference type="InterPro" id="IPR011583">
    <property type="entry name" value="Chitinase_II/V-like_cat"/>
</dbReference>
<dbReference type="Gene3D" id="3.20.20.80">
    <property type="entry name" value="Glycosidases"/>
    <property type="match status" value="1"/>
</dbReference>
<dbReference type="InterPro" id="IPR051887">
    <property type="entry name" value="GH18_Domain-Containing"/>
</dbReference>
<comment type="subcellular location">
    <subcellularLocation>
        <location evidence="1">Lysosome</location>
    </subcellularLocation>
</comment>
<keyword evidence="14" id="KW-1185">Reference proteome</keyword>
<evidence type="ECO:0000256" key="2">
    <source>
        <dbReference type="ARBA" id="ARBA00009336"/>
    </source>
</evidence>
<organism evidence="13 14">
    <name type="scientific">Danionella cerebrum</name>
    <dbReference type="NCBI Taxonomy" id="2873325"/>
    <lineage>
        <taxon>Eukaryota</taxon>
        <taxon>Metazoa</taxon>
        <taxon>Chordata</taxon>
        <taxon>Craniata</taxon>
        <taxon>Vertebrata</taxon>
        <taxon>Euteleostomi</taxon>
        <taxon>Actinopterygii</taxon>
        <taxon>Neopterygii</taxon>
        <taxon>Teleostei</taxon>
        <taxon>Ostariophysi</taxon>
        <taxon>Cypriniformes</taxon>
        <taxon>Danionidae</taxon>
        <taxon>Danioninae</taxon>
        <taxon>Danionella</taxon>
    </lineage>
</organism>
<proteinExistence type="inferred from homology"/>
<evidence type="ECO:0000256" key="8">
    <source>
        <dbReference type="ARBA" id="ARBA00055477"/>
    </source>
</evidence>
<dbReference type="GO" id="GO:0005764">
    <property type="term" value="C:lysosome"/>
    <property type="evidence" value="ECO:0007669"/>
    <property type="project" value="UniProtKB-SubCell"/>
</dbReference>
<dbReference type="EMBL" id="SRMA01026544">
    <property type="protein sequence ID" value="TRY82623.1"/>
    <property type="molecule type" value="Genomic_DNA"/>
</dbReference>
<dbReference type="SMART" id="SM00636">
    <property type="entry name" value="Glyco_18"/>
    <property type="match status" value="1"/>
</dbReference>
<gene>
    <name evidence="13" type="ORF">DNTS_032570</name>
</gene>
<dbReference type="GO" id="GO:0005615">
    <property type="term" value="C:extracellular space"/>
    <property type="evidence" value="ECO:0007669"/>
    <property type="project" value="TreeGrafter"/>
</dbReference>
<dbReference type="PROSITE" id="PS51910">
    <property type="entry name" value="GH18_2"/>
    <property type="match status" value="1"/>
</dbReference>
<evidence type="ECO:0000256" key="6">
    <source>
        <dbReference type="ARBA" id="ARBA00023228"/>
    </source>
</evidence>
<dbReference type="STRING" id="623744.A0A553PY55"/>
<dbReference type="GO" id="GO:0009313">
    <property type="term" value="P:oligosaccharide catabolic process"/>
    <property type="evidence" value="ECO:0007669"/>
    <property type="project" value="TreeGrafter"/>
</dbReference>
<dbReference type="OrthoDB" id="73875at2759"/>
<dbReference type="InterPro" id="IPR001579">
    <property type="entry name" value="Glyco_hydro_18_chit_AS"/>
</dbReference>
<comment type="similarity">
    <text evidence="2 10">Belongs to the glycosyl hydrolase 18 family.</text>
</comment>
<dbReference type="InterPro" id="IPR047898">
    <property type="entry name" value="DIAC_cat"/>
</dbReference>
<dbReference type="InterPro" id="IPR017853">
    <property type="entry name" value="GH"/>
</dbReference>
<feature type="domain" description="GH18" evidence="12">
    <location>
        <begin position="1"/>
        <end position="365"/>
    </location>
</feature>
<feature type="signal peptide" evidence="11">
    <location>
        <begin position="1"/>
        <end position="18"/>
    </location>
</feature>
<dbReference type="Proteomes" id="UP000316079">
    <property type="component" value="Unassembled WGS sequence"/>
</dbReference>
<protein>
    <recommendedName>
        <fullName evidence="9">Di-N-acetylchitobiase</fullName>
    </recommendedName>
</protein>
<evidence type="ECO:0000256" key="1">
    <source>
        <dbReference type="ARBA" id="ARBA00004371"/>
    </source>
</evidence>
<keyword evidence="7" id="KW-0326">Glycosidase</keyword>
<dbReference type="Pfam" id="PF00704">
    <property type="entry name" value="Glyco_hydro_18"/>
    <property type="match status" value="1"/>
</dbReference>
<dbReference type="AlphaFoldDB" id="A0A553PY55"/>
<dbReference type="InterPro" id="IPR029070">
    <property type="entry name" value="Chitinase_insertion_sf"/>
</dbReference>
<keyword evidence="5" id="KW-0325">Glycoprotein</keyword>
<dbReference type="InterPro" id="IPR001223">
    <property type="entry name" value="Glyco_hydro18_cat"/>
</dbReference>
<accession>A0A553PY55</accession>
<dbReference type="GO" id="GO:0008061">
    <property type="term" value="F:chitin binding"/>
    <property type="evidence" value="ECO:0007669"/>
    <property type="project" value="InterPro"/>
</dbReference>
<dbReference type="PANTHER" id="PTHR46290:SF1">
    <property type="entry name" value="DI-N-ACETYLCHITOBIASE"/>
    <property type="match status" value="1"/>
</dbReference>
<evidence type="ECO:0000313" key="14">
    <source>
        <dbReference type="Proteomes" id="UP000316079"/>
    </source>
</evidence>
<dbReference type="PROSITE" id="PS01095">
    <property type="entry name" value="GH18_1"/>
    <property type="match status" value="1"/>
</dbReference>
<evidence type="ECO:0000256" key="5">
    <source>
        <dbReference type="ARBA" id="ARBA00023180"/>
    </source>
</evidence>
<evidence type="ECO:0000256" key="7">
    <source>
        <dbReference type="ARBA" id="ARBA00023295"/>
    </source>
</evidence>
<keyword evidence="6" id="KW-0458">Lysosome</keyword>
<dbReference type="EMBL" id="SRMA01026544">
    <property type="protein sequence ID" value="TRY82622.1"/>
    <property type="molecule type" value="Genomic_DNA"/>
</dbReference>
<evidence type="ECO:0000256" key="4">
    <source>
        <dbReference type="ARBA" id="ARBA00022801"/>
    </source>
</evidence>
<feature type="chain" id="PRO_5044617416" description="Di-N-acetylchitobiase" evidence="11">
    <location>
        <begin position="19"/>
        <end position="370"/>
    </location>
</feature>
<evidence type="ECO:0000256" key="3">
    <source>
        <dbReference type="ARBA" id="ARBA00022729"/>
    </source>
</evidence>
<comment type="caution">
    <text evidence="13">The sequence shown here is derived from an EMBL/GenBank/DDBJ whole genome shotgun (WGS) entry which is preliminary data.</text>
</comment>
<evidence type="ECO:0000256" key="10">
    <source>
        <dbReference type="RuleBase" id="RU004453"/>
    </source>
</evidence>